<reference evidence="1" key="1">
    <citation type="submission" date="2021-04" db="EMBL/GenBank/DDBJ databases">
        <title>Whole genome sequencing of Enterococci isolates from hospitalized patients.</title>
        <authorList>
            <person name="Ogoti B.M."/>
            <person name="Onyambu F.G."/>
        </authorList>
    </citation>
    <scope>NUCLEOTIDE SEQUENCE</scope>
    <source>
        <strain evidence="1">242</strain>
    </source>
</reference>
<dbReference type="Gene3D" id="3.40.50.300">
    <property type="entry name" value="P-loop containing nucleotide triphosphate hydrolases"/>
    <property type="match status" value="1"/>
</dbReference>
<dbReference type="EMBL" id="JAGTPW010000054">
    <property type="protein sequence ID" value="MBR8645873.1"/>
    <property type="molecule type" value="Genomic_DNA"/>
</dbReference>
<protein>
    <submittedName>
        <fullName evidence="1">Uncharacterized protein</fullName>
    </submittedName>
</protein>
<gene>
    <name evidence="1" type="ORF">KEH51_23475</name>
</gene>
<dbReference type="AlphaFoldDB" id="A0A941J3G0"/>
<comment type="caution">
    <text evidence="1">The sequence shown here is derived from an EMBL/GenBank/DDBJ whole genome shotgun (WGS) entry which is preliminary data.</text>
</comment>
<organism evidence="1 2">
    <name type="scientific">Peribacillus frigoritolerans</name>
    <dbReference type="NCBI Taxonomy" id="450367"/>
    <lineage>
        <taxon>Bacteria</taxon>
        <taxon>Bacillati</taxon>
        <taxon>Bacillota</taxon>
        <taxon>Bacilli</taxon>
        <taxon>Bacillales</taxon>
        <taxon>Bacillaceae</taxon>
        <taxon>Peribacillus</taxon>
    </lineage>
</organism>
<evidence type="ECO:0000313" key="1">
    <source>
        <dbReference type="EMBL" id="MBR8645873.1"/>
    </source>
</evidence>
<evidence type="ECO:0000313" key="2">
    <source>
        <dbReference type="Proteomes" id="UP000680045"/>
    </source>
</evidence>
<accession>A0A941J3G0</accession>
<dbReference type="Proteomes" id="UP000680045">
    <property type="component" value="Unassembled WGS sequence"/>
</dbReference>
<sequence>MKLVYIWFEMDKIQDAVSFNMGSKYVFSFNKKNFKLTYEDNPYYVEDFFKMRVEDNSFELNGIVGANGVGKTSILHMIKILLQEK</sequence>
<dbReference type="InterPro" id="IPR027417">
    <property type="entry name" value="P-loop_NTPase"/>
</dbReference>
<proteinExistence type="predicted"/>
<dbReference type="SUPFAM" id="SSF52540">
    <property type="entry name" value="P-loop containing nucleoside triphosphate hydrolases"/>
    <property type="match status" value="1"/>
</dbReference>
<name>A0A941J3G0_9BACI</name>